<evidence type="ECO:0000256" key="5">
    <source>
        <dbReference type="ARBA" id="ARBA00022982"/>
    </source>
</evidence>
<dbReference type="Proteomes" id="UP000426424">
    <property type="component" value="Chromosome"/>
</dbReference>
<keyword evidence="6" id="KW-0812">Transmembrane</keyword>
<evidence type="ECO:0000256" key="4">
    <source>
        <dbReference type="ARBA" id="ARBA00022643"/>
    </source>
</evidence>
<dbReference type="SMART" id="SM00900">
    <property type="entry name" value="FMN_bind"/>
    <property type="match status" value="1"/>
</dbReference>
<feature type="domain" description="FMN-binding" evidence="7">
    <location>
        <begin position="109"/>
        <end position="211"/>
    </location>
</feature>
<evidence type="ECO:0000313" key="8">
    <source>
        <dbReference type="EMBL" id="QGU32848.1"/>
    </source>
</evidence>
<dbReference type="AlphaFoldDB" id="A0A6I6E8G7"/>
<protein>
    <submittedName>
        <fullName evidence="8">FMN-binding protein</fullName>
    </submittedName>
</protein>
<evidence type="ECO:0000259" key="7">
    <source>
        <dbReference type="SMART" id="SM00900"/>
    </source>
</evidence>
<dbReference type="Pfam" id="PF04205">
    <property type="entry name" value="FMN_bind"/>
    <property type="match status" value="1"/>
</dbReference>
<dbReference type="GO" id="GO:0009055">
    <property type="term" value="F:electron transfer activity"/>
    <property type="evidence" value="ECO:0007669"/>
    <property type="project" value="InterPro"/>
</dbReference>
<keyword evidence="2" id="KW-0597">Phosphoprotein</keyword>
<evidence type="ECO:0000313" key="9">
    <source>
        <dbReference type="Proteomes" id="UP000426424"/>
    </source>
</evidence>
<keyword evidence="5" id="KW-0249">Electron transport</keyword>
<dbReference type="GO" id="GO:0022900">
    <property type="term" value="P:electron transport chain"/>
    <property type="evidence" value="ECO:0007669"/>
    <property type="project" value="InterPro"/>
</dbReference>
<dbReference type="PANTHER" id="PTHR36118:SF1">
    <property type="entry name" value="ION-TRANSLOCATING OXIDOREDUCTASE COMPLEX SUBUNIT G"/>
    <property type="match status" value="1"/>
</dbReference>
<accession>A0A6I6E8G7</accession>
<dbReference type="InterPro" id="IPR007329">
    <property type="entry name" value="FMN-bd"/>
</dbReference>
<evidence type="ECO:0000256" key="3">
    <source>
        <dbReference type="ARBA" id="ARBA00022630"/>
    </source>
</evidence>
<keyword evidence="4" id="KW-0288">FMN</keyword>
<sequence length="226" mass="23903">MHVELQTPPAPTPVWPMLRTLGTIATISGLLVVLADQLSQPMIADKQRLLTERRVFQMVPGAVSKRDFVVTPEGRLEAADSGASGDPVYAAYDADGQLKAVAILGTGSGYAGPVQVMFAYDPGCQCLVGSKVLKSNETPGFGDKLDFDPAFLKNFEALDARLNDEGTALANAIVTVKHGTKTEPWQIDAITGATISSRAMGKAANQAAQRAAPAIQRDLAKLTQPN</sequence>
<dbReference type="GO" id="GO:0005886">
    <property type="term" value="C:plasma membrane"/>
    <property type="evidence" value="ECO:0007669"/>
    <property type="project" value="InterPro"/>
</dbReference>
<dbReference type="KEGG" id="ttp:E6P07_07555"/>
<evidence type="ECO:0000256" key="2">
    <source>
        <dbReference type="ARBA" id="ARBA00022553"/>
    </source>
</evidence>
<keyword evidence="1" id="KW-0813">Transport</keyword>
<gene>
    <name evidence="8" type="ORF">E6P07_07555</name>
</gene>
<reference evidence="8 9" key="1">
    <citation type="submission" date="2019-12" db="EMBL/GenBank/DDBJ databases">
        <title>The complete genome of the thermophilic, anoxygenic phototrophic gammaproteobacterium Thermochromatium tepidum.</title>
        <authorList>
            <person name="Sattley W.M."/>
            <person name="Swingley W.D."/>
            <person name="Burchell B.M."/>
            <person name="Gurbani S.A."/>
            <person name="Kujawa C.M."/>
            <person name="Nuccio D.A."/>
            <person name="Schladweiler J."/>
            <person name="Shaffer K.N."/>
            <person name="Stokes L.M."/>
            <person name="Touchman J.W."/>
            <person name="Blankenship R.E."/>
            <person name="Madigan M.T."/>
        </authorList>
    </citation>
    <scope>NUCLEOTIDE SEQUENCE [LARGE SCALE GENOMIC DNA]</scope>
    <source>
        <strain evidence="8 9">ATCC 43061</strain>
    </source>
</reference>
<keyword evidence="9" id="KW-1185">Reference proteome</keyword>
<evidence type="ECO:0000256" key="1">
    <source>
        <dbReference type="ARBA" id="ARBA00022448"/>
    </source>
</evidence>
<name>A0A6I6E8G7_THETI</name>
<keyword evidence="3" id="KW-0285">Flavoprotein</keyword>
<dbReference type="EMBL" id="CP039268">
    <property type="protein sequence ID" value="QGU32848.1"/>
    <property type="molecule type" value="Genomic_DNA"/>
</dbReference>
<proteinExistence type="predicted"/>
<dbReference type="InterPro" id="IPR010209">
    <property type="entry name" value="Ion_transpt_RnfG/RsxG"/>
</dbReference>
<dbReference type="RefSeq" id="WP_153975042.1">
    <property type="nucleotide sequence ID" value="NZ_CP039268.1"/>
</dbReference>
<dbReference type="GO" id="GO:0010181">
    <property type="term" value="F:FMN binding"/>
    <property type="evidence" value="ECO:0007669"/>
    <property type="project" value="InterPro"/>
</dbReference>
<feature type="transmembrane region" description="Helical" evidence="6">
    <location>
        <begin position="20"/>
        <end position="38"/>
    </location>
</feature>
<organism evidence="8 9">
    <name type="scientific">Thermochromatium tepidum ATCC 43061</name>
    <dbReference type="NCBI Taxonomy" id="316276"/>
    <lineage>
        <taxon>Bacteria</taxon>
        <taxon>Pseudomonadati</taxon>
        <taxon>Pseudomonadota</taxon>
        <taxon>Gammaproteobacteria</taxon>
        <taxon>Chromatiales</taxon>
        <taxon>Chromatiaceae</taxon>
        <taxon>Thermochromatium</taxon>
    </lineage>
</organism>
<keyword evidence="6" id="KW-0472">Membrane</keyword>
<keyword evidence="6" id="KW-1133">Transmembrane helix</keyword>
<evidence type="ECO:0000256" key="6">
    <source>
        <dbReference type="SAM" id="Phobius"/>
    </source>
</evidence>
<dbReference type="PANTHER" id="PTHR36118">
    <property type="entry name" value="ION-TRANSLOCATING OXIDOREDUCTASE COMPLEX SUBUNIT G"/>
    <property type="match status" value="1"/>
</dbReference>
<dbReference type="OrthoDB" id="9794010at2"/>